<keyword evidence="3" id="KW-1185">Reference proteome</keyword>
<gene>
    <name evidence="2" type="ORF">Rsub_09317</name>
</gene>
<accession>A0A2V0PA14</accession>
<feature type="compositionally biased region" description="Basic and acidic residues" evidence="1">
    <location>
        <begin position="57"/>
        <end position="71"/>
    </location>
</feature>
<proteinExistence type="predicted"/>
<evidence type="ECO:0000256" key="1">
    <source>
        <dbReference type="SAM" id="MobiDB-lite"/>
    </source>
</evidence>
<feature type="compositionally biased region" description="Low complexity" evidence="1">
    <location>
        <begin position="83"/>
        <end position="98"/>
    </location>
</feature>
<evidence type="ECO:0000313" key="3">
    <source>
        <dbReference type="Proteomes" id="UP000247498"/>
    </source>
</evidence>
<dbReference type="Proteomes" id="UP000247498">
    <property type="component" value="Unassembled WGS sequence"/>
</dbReference>
<sequence>MPAPDDTAAQRDGSGAAAPAAGDGPATAGAPAAGKQPRRRGGPGPQSDPLLELTPLEQERLRRIAENEAKLKSLGLDEPPPLLAARPPRAPRAAPAAAAGGGGGRRAAAAPAPEPTRQSKRQRGEAPEIQYAPRPAPARPSAGAVEAAAARRLSRGAQDGDAAEHDSHNLYRLRTMSEKALITRARRITIVAKLVSFIALLEEMGLDVVAEAARDRLQELTGCGAYATDE</sequence>
<feature type="region of interest" description="Disordered" evidence="1">
    <location>
        <begin position="1"/>
        <end position="164"/>
    </location>
</feature>
<dbReference type="AlphaFoldDB" id="A0A2V0PA14"/>
<feature type="compositionally biased region" description="Low complexity" evidence="1">
    <location>
        <begin position="139"/>
        <end position="151"/>
    </location>
</feature>
<reference evidence="2 3" key="1">
    <citation type="journal article" date="2018" name="Sci. Rep.">
        <title>Raphidocelis subcapitata (=Pseudokirchneriella subcapitata) provides an insight into genome evolution and environmental adaptations in the Sphaeropleales.</title>
        <authorList>
            <person name="Suzuki S."/>
            <person name="Yamaguchi H."/>
            <person name="Nakajima N."/>
            <person name="Kawachi M."/>
        </authorList>
    </citation>
    <scope>NUCLEOTIDE SEQUENCE [LARGE SCALE GENOMIC DNA]</scope>
    <source>
        <strain evidence="2 3">NIES-35</strain>
    </source>
</reference>
<dbReference type="InParanoid" id="A0A2V0PA14"/>
<protein>
    <submittedName>
        <fullName evidence="2">Uncharacterized protein</fullName>
    </submittedName>
</protein>
<evidence type="ECO:0000313" key="2">
    <source>
        <dbReference type="EMBL" id="GBF96684.1"/>
    </source>
</evidence>
<comment type="caution">
    <text evidence="2">The sequence shown here is derived from an EMBL/GenBank/DDBJ whole genome shotgun (WGS) entry which is preliminary data.</text>
</comment>
<name>A0A2V0PA14_9CHLO</name>
<dbReference type="EMBL" id="BDRX01000084">
    <property type="protein sequence ID" value="GBF96684.1"/>
    <property type="molecule type" value="Genomic_DNA"/>
</dbReference>
<dbReference type="OrthoDB" id="538974at2759"/>
<organism evidence="2 3">
    <name type="scientific">Raphidocelis subcapitata</name>
    <dbReference type="NCBI Taxonomy" id="307507"/>
    <lineage>
        <taxon>Eukaryota</taxon>
        <taxon>Viridiplantae</taxon>
        <taxon>Chlorophyta</taxon>
        <taxon>core chlorophytes</taxon>
        <taxon>Chlorophyceae</taxon>
        <taxon>CS clade</taxon>
        <taxon>Sphaeropleales</taxon>
        <taxon>Selenastraceae</taxon>
        <taxon>Raphidocelis</taxon>
    </lineage>
</organism>
<feature type="compositionally biased region" description="Low complexity" evidence="1">
    <location>
        <begin position="10"/>
        <end position="35"/>
    </location>
</feature>